<keyword evidence="3" id="KW-1185">Reference proteome</keyword>
<organism evidence="2 3">
    <name type="scientific">Shouchella lehensis G1</name>
    <dbReference type="NCBI Taxonomy" id="1246626"/>
    <lineage>
        <taxon>Bacteria</taxon>
        <taxon>Bacillati</taxon>
        <taxon>Bacillota</taxon>
        <taxon>Bacilli</taxon>
        <taxon>Bacillales</taxon>
        <taxon>Bacillaceae</taxon>
        <taxon>Shouchella</taxon>
    </lineage>
</organism>
<reference evidence="2 3" key="1">
    <citation type="journal article" date="2014" name="Gene">
        <title>A comparative genomic analysis of the alkalitolerant soil bacterium Bacillus lehensis G1.</title>
        <authorList>
            <person name="Noor Y.M."/>
            <person name="Samsulrizal N.H."/>
            <person name="Jema'on N.A."/>
            <person name="Low K.O."/>
            <person name="Ramli A.N."/>
            <person name="Alias N.I."/>
            <person name="Damis S.I."/>
            <person name="Fuzi S.F."/>
            <person name="Isa M.N."/>
            <person name="Murad A.M."/>
            <person name="Raih M.F."/>
            <person name="Bakar F.D."/>
            <person name="Najimudin N."/>
            <person name="Mahadi N.M."/>
            <person name="Illias R.M."/>
        </authorList>
    </citation>
    <scope>NUCLEOTIDE SEQUENCE [LARGE SCALE GENOMIC DNA]</scope>
    <source>
        <strain evidence="2 3">G1</strain>
    </source>
</reference>
<evidence type="ECO:0000256" key="1">
    <source>
        <dbReference type="SAM" id="MobiDB-lite"/>
    </source>
</evidence>
<dbReference type="EMBL" id="CP003923">
    <property type="protein sequence ID" value="AIC95028.1"/>
    <property type="molecule type" value="Genomic_DNA"/>
</dbReference>
<name>A0A060M3B1_9BACI</name>
<protein>
    <submittedName>
        <fullName evidence="2">Uncharacterized protein</fullName>
    </submittedName>
</protein>
<dbReference type="KEGG" id="ble:BleG1_2452"/>
<feature type="region of interest" description="Disordered" evidence="1">
    <location>
        <begin position="1"/>
        <end position="36"/>
    </location>
</feature>
<dbReference type="AlphaFoldDB" id="A0A060M3B1"/>
<gene>
    <name evidence="2" type="ORF">BleG1_2452</name>
</gene>
<sequence length="36" mass="4184">MGELNNEAKDTDWFKKWLPKQPDKKNGTFRPGICCS</sequence>
<evidence type="ECO:0000313" key="3">
    <source>
        <dbReference type="Proteomes" id="UP000027142"/>
    </source>
</evidence>
<accession>A0A060M3B1</accession>
<evidence type="ECO:0000313" key="2">
    <source>
        <dbReference type="EMBL" id="AIC95028.1"/>
    </source>
</evidence>
<feature type="compositionally biased region" description="Basic and acidic residues" evidence="1">
    <location>
        <begin position="1"/>
        <end position="26"/>
    </location>
</feature>
<dbReference type="Proteomes" id="UP000027142">
    <property type="component" value="Chromosome"/>
</dbReference>
<proteinExistence type="predicted"/>
<dbReference type="HOGENOM" id="CLU_3354533_0_0_9"/>